<protein>
    <submittedName>
        <fullName evidence="1">Uncharacterized protein</fullName>
    </submittedName>
</protein>
<reference evidence="1" key="1">
    <citation type="submission" date="2018-02" db="EMBL/GenBank/DDBJ databases">
        <title>Rhizophora mucronata_Transcriptome.</title>
        <authorList>
            <person name="Meera S.P."/>
            <person name="Sreeshan A."/>
            <person name="Augustine A."/>
        </authorList>
    </citation>
    <scope>NUCLEOTIDE SEQUENCE</scope>
    <source>
        <tissue evidence="1">Leaf</tissue>
    </source>
</reference>
<sequence>MPSHRLITDTGG</sequence>
<evidence type="ECO:0000313" key="1">
    <source>
        <dbReference type="EMBL" id="MBX70527.1"/>
    </source>
</evidence>
<name>A0A2P2QU66_RHIMU</name>
<organism evidence="1">
    <name type="scientific">Rhizophora mucronata</name>
    <name type="common">Asiatic mangrove</name>
    <dbReference type="NCBI Taxonomy" id="61149"/>
    <lineage>
        <taxon>Eukaryota</taxon>
        <taxon>Viridiplantae</taxon>
        <taxon>Streptophyta</taxon>
        <taxon>Embryophyta</taxon>
        <taxon>Tracheophyta</taxon>
        <taxon>Spermatophyta</taxon>
        <taxon>Magnoliopsida</taxon>
        <taxon>eudicotyledons</taxon>
        <taxon>Gunneridae</taxon>
        <taxon>Pentapetalae</taxon>
        <taxon>rosids</taxon>
        <taxon>fabids</taxon>
        <taxon>Malpighiales</taxon>
        <taxon>Rhizophoraceae</taxon>
        <taxon>Rhizophora</taxon>
    </lineage>
</organism>
<proteinExistence type="predicted"/>
<accession>A0A2P2QU66</accession>
<dbReference type="EMBL" id="GGEC01090043">
    <property type="protein sequence ID" value="MBX70527.1"/>
    <property type="molecule type" value="Transcribed_RNA"/>
</dbReference>